<evidence type="ECO:0000256" key="8">
    <source>
        <dbReference type="ARBA" id="ARBA00022801"/>
    </source>
</evidence>
<dbReference type="InterPro" id="IPR036388">
    <property type="entry name" value="WH-like_DNA-bd_sf"/>
</dbReference>
<dbReference type="GO" id="GO:0009378">
    <property type="term" value="F:four-way junction helicase activity"/>
    <property type="evidence" value="ECO:0007669"/>
    <property type="project" value="TreeGrafter"/>
</dbReference>
<dbReference type="STRING" id="121224.E0VZQ3"/>
<dbReference type="CDD" id="cd18015">
    <property type="entry name" value="DEXHc_RecQ1"/>
    <property type="match status" value="1"/>
</dbReference>
<dbReference type="Pfam" id="PF00271">
    <property type="entry name" value="Helicase_C"/>
    <property type="match status" value="1"/>
</dbReference>
<evidence type="ECO:0000259" key="21">
    <source>
        <dbReference type="PROSITE" id="PS51194"/>
    </source>
</evidence>
<comment type="catalytic activity">
    <reaction evidence="16">
        <text>ATP + H2O = ADP + phosphate + H(+)</text>
        <dbReference type="Rhea" id="RHEA:13065"/>
        <dbReference type="ChEBI" id="CHEBI:15377"/>
        <dbReference type="ChEBI" id="CHEBI:15378"/>
        <dbReference type="ChEBI" id="CHEBI:30616"/>
        <dbReference type="ChEBI" id="CHEBI:43474"/>
        <dbReference type="ChEBI" id="CHEBI:456216"/>
    </reaction>
    <physiologicalReaction direction="left-to-right" evidence="16">
        <dbReference type="Rhea" id="RHEA:13066"/>
    </physiologicalReaction>
</comment>
<comment type="subcellular location">
    <subcellularLocation>
        <location evidence="4 17">Nucleus</location>
    </subcellularLocation>
</comment>
<keyword evidence="14 17" id="KW-0539">Nucleus</keyword>
<dbReference type="InterPro" id="IPR014001">
    <property type="entry name" value="Helicase_ATP-bd"/>
</dbReference>
<dbReference type="FunFam" id="3.40.50.300:FF:000752">
    <property type="entry name" value="ATP-dependent DNA helicase"/>
    <property type="match status" value="1"/>
</dbReference>
<keyword evidence="11 17" id="KW-0067">ATP-binding</keyword>
<dbReference type="HOGENOM" id="CLU_001103_12_5_1"/>
<evidence type="ECO:0000256" key="17">
    <source>
        <dbReference type="RuleBase" id="RU364117"/>
    </source>
</evidence>
<dbReference type="GO" id="GO:0003677">
    <property type="term" value="F:DNA binding"/>
    <property type="evidence" value="ECO:0007669"/>
    <property type="project" value="UniProtKB-KW"/>
</dbReference>
<feature type="compositionally biased region" description="Basic and acidic residues" evidence="19">
    <location>
        <begin position="636"/>
        <end position="652"/>
    </location>
</feature>
<evidence type="ECO:0000256" key="7">
    <source>
        <dbReference type="ARBA" id="ARBA00022741"/>
    </source>
</evidence>
<dbReference type="Pfam" id="PF16124">
    <property type="entry name" value="RecQ_Zn_bind"/>
    <property type="match status" value="1"/>
</dbReference>
<dbReference type="EMBL" id="DS235854">
    <property type="protein sequence ID" value="EEB18859.1"/>
    <property type="molecule type" value="Genomic_DNA"/>
</dbReference>
<evidence type="ECO:0000313" key="23">
    <source>
        <dbReference type="EnsemblMetazoa" id="PHUM537310-PA"/>
    </source>
</evidence>
<comment type="cofactor">
    <cofactor evidence="3">
        <name>Zn(2+)</name>
        <dbReference type="ChEBI" id="CHEBI:29105"/>
    </cofactor>
</comment>
<dbReference type="EMBL" id="AAZO01006526">
    <property type="status" value="NOT_ANNOTATED_CDS"/>
    <property type="molecule type" value="Genomic_DNA"/>
</dbReference>
<keyword evidence="8 17" id="KW-0378">Hydrolase</keyword>
<keyword evidence="10" id="KW-0862">Zinc</keyword>
<accession>E0VZQ3</accession>
<dbReference type="GO" id="GO:0005524">
    <property type="term" value="F:ATP binding"/>
    <property type="evidence" value="ECO:0007669"/>
    <property type="project" value="UniProtKB-KW"/>
</dbReference>
<gene>
    <name evidence="23" type="primary">8235341</name>
    <name evidence="22" type="ORF">Phum_PHUM537310</name>
</gene>
<dbReference type="InterPro" id="IPR032284">
    <property type="entry name" value="RecQ_Zn-bd"/>
</dbReference>
<dbReference type="RefSeq" id="XP_002431597.1">
    <property type="nucleotide sequence ID" value="XM_002431552.1"/>
</dbReference>
<dbReference type="EC" id="5.6.2.4" evidence="17"/>
<evidence type="ECO:0000256" key="13">
    <source>
        <dbReference type="ARBA" id="ARBA00023235"/>
    </source>
</evidence>
<dbReference type="SMART" id="SM00487">
    <property type="entry name" value="DEXDc"/>
    <property type="match status" value="1"/>
</dbReference>
<dbReference type="OrthoDB" id="10261556at2759"/>
<feature type="domain" description="Helicase ATP-binding" evidence="20">
    <location>
        <begin position="91"/>
        <end position="266"/>
    </location>
</feature>
<evidence type="ECO:0000259" key="20">
    <source>
        <dbReference type="PROSITE" id="PS51192"/>
    </source>
</evidence>
<evidence type="ECO:0000256" key="9">
    <source>
        <dbReference type="ARBA" id="ARBA00022806"/>
    </source>
</evidence>
<dbReference type="GO" id="GO:0043138">
    <property type="term" value="F:3'-5' DNA helicase activity"/>
    <property type="evidence" value="ECO:0007669"/>
    <property type="project" value="UniProtKB-EC"/>
</dbReference>
<evidence type="ECO:0000313" key="22">
    <source>
        <dbReference type="EMBL" id="EEB18859.1"/>
    </source>
</evidence>
<dbReference type="GO" id="GO:0046872">
    <property type="term" value="F:metal ion binding"/>
    <property type="evidence" value="ECO:0007669"/>
    <property type="project" value="UniProtKB-KW"/>
</dbReference>
<evidence type="ECO:0000256" key="2">
    <source>
        <dbReference type="ARBA" id="ARBA00001946"/>
    </source>
</evidence>
<dbReference type="InterPro" id="IPR027417">
    <property type="entry name" value="P-loop_NTPase"/>
</dbReference>
<comment type="cofactor">
    <cofactor evidence="2">
        <name>Mg(2+)</name>
        <dbReference type="ChEBI" id="CHEBI:18420"/>
    </cofactor>
</comment>
<dbReference type="SMART" id="SM00490">
    <property type="entry name" value="HELICc"/>
    <property type="match status" value="1"/>
</dbReference>
<dbReference type="SUPFAM" id="SSF52540">
    <property type="entry name" value="P-loop containing nucleoside triphosphate hydrolases"/>
    <property type="match status" value="1"/>
</dbReference>
<proteinExistence type="inferred from homology"/>
<keyword evidence="12" id="KW-0238">DNA-binding</keyword>
<keyword evidence="24" id="KW-1185">Reference proteome</keyword>
<evidence type="ECO:0000256" key="12">
    <source>
        <dbReference type="ARBA" id="ARBA00023125"/>
    </source>
</evidence>
<dbReference type="Proteomes" id="UP000009046">
    <property type="component" value="Unassembled WGS sequence"/>
</dbReference>
<dbReference type="Pfam" id="PF00270">
    <property type="entry name" value="DEAD"/>
    <property type="match status" value="1"/>
</dbReference>
<protein>
    <recommendedName>
        <fullName evidence="17">ATP-dependent DNA helicase</fullName>
        <ecNumber evidence="17">5.6.2.4</ecNumber>
    </recommendedName>
</protein>
<dbReference type="VEuPathDB" id="VectorBase:PHUM537310"/>
<evidence type="ECO:0000256" key="19">
    <source>
        <dbReference type="SAM" id="MobiDB-lite"/>
    </source>
</evidence>
<dbReference type="NCBIfam" id="TIGR00614">
    <property type="entry name" value="recQ_fam"/>
    <property type="match status" value="1"/>
</dbReference>
<feature type="coiled-coil region" evidence="18">
    <location>
        <begin position="4"/>
        <end position="38"/>
    </location>
</feature>
<evidence type="ECO:0000256" key="6">
    <source>
        <dbReference type="ARBA" id="ARBA00022723"/>
    </source>
</evidence>
<dbReference type="GO" id="GO:0005694">
    <property type="term" value="C:chromosome"/>
    <property type="evidence" value="ECO:0007669"/>
    <property type="project" value="TreeGrafter"/>
</dbReference>
<reference evidence="23" key="3">
    <citation type="submission" date="2020-05" db="UniProtKB">
        <authorList>
            <consortium name="EnsemblMetazoa"/>
        </authorList>
    </citation>
    <scope>IDENTIFICATION</scope>
    <source>
        <strain evidence="23">USDA</strain>
    </source>
</reference>
<dbReference type="InterPro" id="IPR004589">
    <property type="entry name" value="DNA_helicase_ATP-dep_RecQ"/>
</dbReference>
<evidence type="ECO:0000256" key="4">
    <source>
        <dbReference type="ARBA" id="ARBA00004123"/>
    </source>
</evidence>
<dbReference type="KEGG" id="phu:Phum_PHUM537310"/>
<evidence type="ECO:0000256" key="15">
    <source>
        <dbReference type="ARBA" id="ARBA00034617"/>
    </source>
</evidence>
<comment type="similarity">
    <text evidence="5 17">Belongs to the helicase family. RecQ subfamily.</text>
</comment>
<keyword evidence="7 17" id="KW-0547">Nucleotide-binding</keyword>
<evidence type="ECO:0000256" key="3">
    <source>
        <dbReference type="ARBA" id="ARBA00001947"/>
    </source>
</evidence>
<dbReference type="GeneID" id="8235341"/>
<sequence>MVDMVTEEDEIKAIDDEIKQLDAKISKLKTQKELLVDRKAKIKELILKKKSEKLASKNWSLKTFPWSQKVDNLLKENFKISEFRPFQLEVINATLSKEDVILIMPTGGGKSLCYQLPALVDKGITLVVSPLVSLMEDQVMALKKINYPALMLSANSSKEDVKLVTAALQDSCPKHKLIYVTPEKLAKSKRFMSQLQKCHQQGRFTRLAIDEVHCCSTWGHDFRPDYNYLGILKDMFPGVPLLGLTATSTSKVTADVQKMLNIQGCLVIKATFNRPNLYYEVVLKPSSQSENLDLLENWLKNKFSNKSGIIYTTAIKECEELTKELRKRGIKAGVYHAMLDAEVRSKMHTKWMSNEYQVIVATVAFGMGIDKPDVRFVIHHSLSKSMENFYQESGRAGRDGKNSHCIVMFRLADVFKLSTMVFTQQKGLENLYSMLNFCLNNDTCRRSLIAEHFDEVWNSNFCNKMCDHCKEEPNFKEIDITSACRDIYKIIERALENEIKVTALKLIEAWYGKGDAKIRVADVKCNFDRTTAEKIIGYLLSMRYLKEDFHYTAYSTISYINKGPMWIHVTDSDHQINIKINSKTKVDKNLIKTKSDDNFFSSVKSKKEKQTSDGKDKEKEEEDLKIICENVKRKKSSTEDGVKEISKKKSKH</sequence>
<dbReference type="InterPro" id="IPR011545">
    <property type="entry name" value="DEAD/DEAH_box_helicase_dom"/>
</dbReference>
<reference evidence="22" key="1">
    <citation type="submission" date="2007-04" db="EMBL/GenBank/DDBJ databases">
        <title>Annotation of Pediculus humanus corporis strain USDA.</title>
        <authorList>
            <person name="Kirkness E."/>
            <person name="Hannick L."/>
            <person name="Hass B."/>
            <person name="Bruggner R."/>
            <person name="Lawson D."/>
            <person name="Bidwell S."/>
            <person name="Joardar V."/>
            <person name="Caler E."/>
            <person name="Walenz B."/>
            <person name="Inman J."/>
            <person name="Schobel S."/>
            <person name="Galinsky K."/>
            <person name="Amedeo P."/>
            <person name="Strausberg R."/>
        </authorList>
    </citation>
    <scope>NUCLEOTIDE SEQUENCE</scope>
    <source>
        <strain evidence="22">USDA</strain>
    </source>
</reference>
<comment type="cofactor">
    <cofactor evidence="1">
        <name>Mn(2+)</name>
        <dbReference type="ChEBI" id="CHEBI:29035"/>
    </cofactor>
</comment>
<evidence type="ECO:0000313" key="24">
    <source>
        <dbReference type="Proteomes" id="UP000009046"/>
    </source>
</evidence>
<dbReference type="PANTHER" id="PTHR13710">
    <property type="entry name" value="DNA HELICASE RECQ FAMILY MEMBER"/>
    <property type="match status" value="1"/>
</dbReference>
<dbReference type="AlphaFoldDB" id="E0VZQ3"/>
<evidence type="ECO:0000256" key="10">
    <source>
        <dbReference type="ARBA" id="ARBA00022833"/>
    </source>
</evidence>
<keyword evidence="6" id="KW-0479">Metal-binding</keyword>
<dbReference type="InterPro" id="IPR001650">
    <property type="entry name" value="Helicase_C-like"/>
</dbReference>
<dbReference type="FunFam" id="3.40.50.300:FF:000596">
    <property type="entry name" value="ATP-dependent DNA helicase"/>
    <property type="match status" value="1"/>
</dbReference>
<evidence type="ECO:0000256" key="5">
    <source>
        <dbReference type="ARBA" id="ARBA00005446"/>
    </source>
</evidence>
<comment type="catalytic activity">
    <reaction evidence="15 17">
        <text>Couples ATP hydrolysis with the unwinding of duplex DNA by translocating in the 3'-5' direction.</text>
        <dbReference type="EC" id="5.6.2.4"/>
    </reaction>
</comment>
<dbReference type="OMA" id="FKLSTMV"/>
<dbReference type="PANTHER" id="PTHR13710:SF105">
    <property type="entry name" value="ATP-DEPENDENT DNA HELICASE Q1"/>
    <property type="match status" value="1"/>
</dbReference>
<evidence type="ECO:0000256" key="14">
    <source>
        <dbReference type="ARBA" id="ARBA00023242"/>
    </source>
</evidence>
<dbReference type="GO" id="GO:0016787">
    <property type="term" value="F:hydrolase activity"/>
    <property type="evidence" value="ECO:0007669"/>
    <property type="project" value="UniProtKB-KW"/>
</dbReference>
<evidence type="ECO:0000256" key="16">
    <source>
        <dbReference type="ARBA" id="ARBA00048778"/>
    </source>
</evidence>
<dbReference type="eggNOG" id="KOG0353">
    <property type="taxonomic scope" value="Eukaryota"/>
</dbReference>
<reference evidence="22" key="2">
    <citation type="submission" date="2007-04" db="EMBL/GenBank/DDBJ databases">
        <title>The genome of the human body louse.</title>
        <authorList>
            <consortium name="The Human Body Louse Genome Consortium"/>
            <person name="Kirkness E."/>
            <person name="Walenz B."/>
            <person name="Hass B."/>
            <person name="Bruggner R."/>
            <person name="Strausberg R."/>
        </authorList>
    </citation>
    <scope>NUCLEOTIDE SEQUENCE</scope>
    <source>
        <strain evidence="22">USDA</strain>
    </source>
</reference>
<organism>
    <name type="scientific">Pediculus humanus subsp. corporis</name>
    <name type="common">Body louse</name>
    <dbReference type="NCBI Taxonomy" id="121224"/>
    <lineage>
        <taxon>Eukaryota</taxon>
        <taxon>Metazoa</taxon>
        <taxon>Ecdysozoa</taxon>
        <taxon>Arthropoda</taxon>
        <taxon>Hexapoda</taxon>
        <taxon>Insecta</taxon>
        <taxon>Pterygota</taxon>
        <taxon>Neoptera</taxon>
        <taxon>Paraneoptera</taxon>
        <taxon>Psocodea</taxon>
        <taxon>Troctomorpha</taxon>
        <taxon>Phthiraptera</taxon>
        <taxon>Anoplura</taxon>
        <taxon>Pediculidae</taxon>
        <taxon>Pediculus</taxon>
    </lineage>
</organism>
<dbReference type="CDD" id="cd18794">
    <property type="entry name" value="SF2_C_RecQ"/>
    <property type="match status" value="1"/>
</dbReference>
<feature type="domain" description="Helicase C-terminal" evidence="21">
    <location>
        <begin position="291"/>
        <end position="439"/>
    </location>
</feature>
<dbReference type="CTD" id="8235341"/>
<evidence type="ECO:0000256" key="11">
    <source>
        <dbReference type="ARBA" id="ARBA00022840"/>
    </source>
</evidence>
<keyword evidence="13" id="KW-0413">Isomerase</keyword>
<dbReference type="GO" id="GO:0005634">
    <property type="term" value="C:nucleus"/>
    <property type="evidence" value="ECO:0007669"/>
    <property type="project" value="UniProtKB-SubCell"/>
</dbReference>
<dbReference type="Gene3D" id="3.40.50.300">
    <property type="entry name" value="P-loop containing nucleotide triphosphate hydrolases"/>
    <property type="match status" value="2"/>
</dbReference>
<dbReference type="Gene3D" id="1.10.10.10">
    <property type="entry name" value="Winged helix-like DNA-binding domain superfamily/Winged helix DNA-binding domain"/>
    <property type="match status" value="1"/>
</dbReference>
<evidence type="ECO:0000256" key="18">
    <source>
        <dbReference type="SAM" id="Coils"/>
    </source>
</evidence>
<dbReference type="GO" id="GO:0000724">
    <property type="term" value="P:double-strand break repair via homologous recombination"/>
    <property type="evidence" value="ECO:0007669"/>
    <property type="project" value="TreeGrafter"/>
</dbReference>
<dbReference type="PROSITE" id="PS51194">
    <property type="entry name" value="HELICASE_CTER"/>
    <property type="match status" value="1"/>
</dbReference>
<feature type="region of interest" description="Disordered" evidence="19">
    <location>
        <begin position="632"/>
        <end position="652"/>
    </location>
</feature>
<dbReference type="EnsemblMetazoa" id="PHUM537310-RA">
    <property type="protein sequence ID" value="PHUM537310-PA"/>
    <property type="gene ID" value="PHUM537310"/>
</dbReference>
<dbReference type="InParanoid" id="E0VZQ3"/>
<keyword evidence="18" id="KW-0175">Coiled coil</keyword>
<dbReference type="GO" id="GO:0005737">
    <property type="term" value="C:cytoplasm"/>
    <property type="evidence" value="ECO:0007669"/>
    <property type="project" value="TreeGrafter"/>
</dbReference>
<dbReference type="PROSITE" id="PS51192">
    <property type="entry name" value="HELICASE_ATP_BIND_1"/>
    <property type="match status" value="1"/>
</dbReference>
<evidence type="ECO:0000256" key="1">
    <source>
        <dbReference type="ARBA" id="ARBA00001936"/>
    </source>
</evidence>
<name>E0VZQ3_PEDHC</name>
<keyword evidence="9 17" id="KW-0347">Helicase</keyword>